<dbReference type="Proteomes" id="UP000198854">
    <property type="component" value="Unassembled WGS sequence"/>
</dbReference>
<dbReference type="EMBL" id="FNDD01000022">
    <property type="protein sequence ID" value="SDH62237.1"/>
    <property type="molecule type" value="Genomic_DNA"/>
</dbReference>
<reference evidence="1 2" key="1">
    <citation type="submission" date="2016-10" db="EMBL/GenBank/DDBJ databases">
        <authorList>
            <person name="de Groot N.N."/>
        </authorList>
    </citation>
    <scope>NUCLEOTIDE SEQUENCE [LARGE SCALE GENOMIC DNA]</scope>
    <source>
        <strain evidence="1 2">CGMCC 1.10228</strain>
    </source>
</reference>
<keyword evidence="2" id="KW-1185">Reference proteome</keyword>
<gene>
    <name evidence="1" type="ORF">SAMN04488136_12211</name>
</gene>
<protein>
    <submittedName>
        <fullName evidence="1">Uncharacterized protein</fullName>
    </submittedName>
</protein>
<proteinExistence type="predicted"/>
<sequence>MRIKQQFLPHQLCTLVHKQQVRQLIGQYLADQPAWLLDAICLLKEGAITQAYVQHDGVKAAELFYQLLMQLDKQPSA</sequence>
<organism evidence="1 2">
    <name type="scientific">Vibrio xiamenensis</name>
    <dbReference type="NCBI Taxonomy" id="861298"/>
    <lineage>
        <taxon>Bacteria</taxon>
        <taxon>Pseudomonadati</taxon>
        <taxon>Pseudomonadota</taxon>
        <taxon>Gammaproteobacteria</taxon>
        <taxon>Vibrionales</taxon>
        <taxon>Vibrionaceae</taxon>
        <taxon>Vibrio</taxon>
    </lineage>
</organism>
<name>A0A1G8DX19_9VIBR</name>
<dbReference type="AlphaFoldDB" id="A0A1G8DX19"/>
<dbReference type="STRING" id="861298.SAMN04488136_12211"/>
<dbReference type="RefSeq" id="WP_093276394.1">
    <property type="nucleotide sequence ID" value="NZ_FNDD01000022.1"/>
</dbReference>
<evidence type="ECO:0000313" key="1">
    <source>
        <dbReference type="EMBL" id="SDH62237.1"/>
    </source>
</evidence>
<evidence type="ECO:0000313" key="2">
    <source>
        <dbReference type="Proteomes" id="UP000198854"/>
    </source>
</evidence>
<accession>A0A1G8DX19</accession>